<dbReference type="InterPro" id="IPR011006">
    <property type="entry name" value="CheY-like_superfamily"/>
</dbReference>
<dbReference type="GO" id="GO:0006355">
    <property type="term" value="P:regulation of DNA-templated transcription"/>
    <property type="evidence" value="ECO:0007669"/>
    <property type="project" value="InterPro"/>
</dbReference>
<dbReference type="AlphaFoldDB" id="A0A7Z0LCT2"/>
<comment type="caution">
    <text evidence="8">The sequence shown here is derived from an EMBL/GenBank/DDBJ whole genome shotgun (WGS) entry which is preliminary data.</text>
</comment>
<keyword evidence="2" id="KW-0805">Transcription regulation</keyword>
<keyword evidence="1" id="KW-0902">Two-component regulatory system</keyword>
<dbReference type="SUPFAM" id="SSF52172">
    <property type="entry name" value="CheY-like"/>
    <property type="match status" value="1"/>
</dbReference>
<accession>A0A7Z0LCT2</accession>
<dbReference type="GO" id="GO:0003677">
    <property type="term" value="F:DNA binding"/>
    <property type="evidence" value="ECO:0007669"/>
    <property type="project" value="UniProtKB-KW"/>
</dbReference>
<dbReference type="CDD" id="cd06170">
    <property type="entry name" value="LuxR_C_like"/>
    <property type="match status" value="1"/>
</dbReference>
<dbReference type="InterPro" id="IPR000792">
    <property type="entry name" value="Tscrpt_reg_LuxR_C"/>
</dbReference>
<dbReference type="PRINTS" id="PR00038">
    <property type="entry name" value="HTHLUXR"/>
</dbReference>
<dbReference type="PANTHER" id="PTHR45566:SF2">
    <property type="entry name" value="NARL SUBFAMILY"/>
    <property type="match status" value="1"/>
</dbReference>
<evidence type="ECO:0000313" key="8">
    <source>
        <dbReference type="EMBL" id="NYS49107.1"/>
    </source>
</evidence>
<comment type="caution">
    <text evidence="5">Lacks conserved residue(s) required for the propagation of feature annotation.</text>
</comment>
<dbReference type="GO" id="GO:0000160">
    <property type="term" value="P:phosphorelay signal transduction system"/>
    <property type="evidence" value="ECO:0007669"/>
    <property type="project" value="UniProtKB-KW"/>
</dbReference>
<evidence type="ECO:0000313" key="9">
    <source>
        <dbReference type="Proteomes" id="UP000563349"/>
    </source>
</evidence>
<dbReference type="Proteomes" id="UP000563349">
    <property type="component" value="Unassembled WGS sequence"/>
</dbReference>
<evidence type="ECO:0000256" key="3">
    <source>
        <dbReference type="ARBA" id="ARBA00023125"/>
    </source>
</evidence>
<name>A0A7Z0LCT2_9STRE</name>
<protein>
    <submittedName>
        <fullName evidence="8">Response regulator transcription factor</fullName>
    </submittedName>
</protein>
<dbReference type="InterPro" id="IPR001789">
    <property type="entry name" value="Sig_transdc_resp-reg_receiver"/>
</dbReference>
<dbReference type="Gene3D" id="3.40.50.2300">
    <property type="match status" value="1"/>
</dbReference>
<dbReference type="Pfam" id="PF00072">
    <property type="entry name" value="Response_reg"/>
    <property type="match status" value="1"/>
</dbReference>
<organism evidence="8 9">
    <name type="scientific">Streptococcus danieliae</name>
    <dbReference type="NCBI Taxonomy" id="747656"/>
    <lineage>
        <taxon>Bacteria</taxon>
        <taxon>Bacillati</taxon>
        <taxon>Bacillota</taxon>
        <taxon>Bacilli</taxon>
        <taxon>Lactobacillales</taxon>
        <taxon>Streptococcaceae</taxon>
        <taxon>Streptococcus</taxon>
    </lineage>
</organism>
<dbReference type="PROSITE" id="PS50110">
    <property type="entry name" value="RESPONSE_REGULATORY"/>
    <property type="match status" value="1"/>
</dbReference>
<evidence type="ECO:0000259" key="6">
    <source>
        <dbReference type="PROSITE" id="PS50043"/>
    </source>
</evidence>
<keyword evidence="9" id="KW-1185">Reference proteome</keyword>
<dbReference type="PANTHER" id="PTHR45566">
    <property type="entry name" value="HTH-TYPE TRANSCRIPTIONAL REGULATOR YHJB-RELATED"/>
    <property type="match status" value="1"/>
</dbReference>
<feature type="domain" description="Response regulatory" evidence="7">
    <location>
        <begin position="2"/>
        <end position="116"/>
    </location>
</feature>
<dbReference type="Pfam" id="PF00196">
    <property type="entry name" value="GerE"/>
    <property type="match status" value="1"/>
</dbReference>
<evidence type="ECO:0000256" key="4">
    <source>
        <dbReference type="ARBA" id="ARBA00023163"/>
    </source>
</evidence>
<dbReference type="SMART" id="SM00421">
    <property type="entry name" value="HTH_LUXR"/>
    <property type="match status" value="1"/>
</dbReference>
<dbReference type="InterPro" id="IPR051015">
    <property type="entry name" value="EvgA-like"/>
</dbReference>
<evidence type="ECO:0000256" key="2">
    <source>
        <dbReference type="ARBA" id="ARBA00023015"/>
    </source>
</evidence>
<gene>
    <name evidence="8" type="ORF">HZY93_03860</name>
</gene>
<reference evidence="8 9" key="1">
    <citation type="submission" date="2020-07" db="EMBL/GenBank/DDBJ databases">
        <title>MOT database genomes.</title>
        <authorList>
            <person name="Joseph S."/>
            <person name="Aduse-Opoku J."/>
            <person name="Hashim A."/>
            <person name="Wade W."/>
            <person name="Curtis M."/>
        </authorList>
    </citation>
    <scope>NUCLEOTIDE SEQUENCE [LARGE SCALE GENOMIC DNA]</scope>
    <source>
        <strain evidence="8 9">CCW311</strain>
    </source>
</reference>
<dbReference type="Gene3D" id="1.10.10.10">
    <property type="entry name" value="Winged helix-like DNA-binding domain superfamily/Winged helix DNA-binding domain"/>
    <property type="match status" value="1"/>
</dbReference>
<feature type="domain" description="HTH luxR-type" evidence="6">
    <location>
        <begin position="125"/>
        <end position="191"/>
    </location>
</feature>
<dbReference type="PROSITE" id="PS50043">
    <property type="entry name" value="HTH_LUXR_2"/>
    <property type="match status" value="1"/>
</dbReference>
<dbReference type="RefSeq" id="WP_179923732.1">
    <property type="nucleotide sequence ID" value="NZ_CP128228.1"/>
</dbReference>
<sequence>MTVLFIGRREFLAQALTKIYNNLEFTVYLNDWEDSFLERISQSQPGLVILEITRPERKAFSACQKIKADFPDQPILLFSTHYREHYLQKSLEAKATGYLHQDLSMEEINQGFQKVLKGQATFPYPRNPYSSGLSPREIEILYLLRRNYTQEKIASSLAISRRTVNNHLAHINDKLNTQSSMAAVLRAIELGIL</sequence>
<dbReference type="InterPro" id="IPR036388">
    <property type="entry name" value="WH-like_DNA-bd_sf"/>
</dbReference>
<dbReference type="EMBL" id="JACBYG010000034">
    <property type="protein sequence ID" value="NYS49107.1"/>
    <property type="molecule type" value="Genomic_DNA"/>
</dbReference>
<proteinExistence type="predicted"/>
<dbReference type="SUPFAM" id="SSF46894">
    <property type="entry name" value="C-terminal effector domain of the bipartite response regulators"/>
    <property type="match status" value="1"/>
</dbReference>
<evidence type="ECO:0000259" key="7">
    <source>
        <dbReference type="PROSITE" id="PS50110"/>
    </source>
</evidence>
<evidence type="ECO:0000256" key="1">
    <source>
        <dbReference type="ARBA" id="ARBA00023012"/>
    </source>
</evidence>
<keyword evidence="4" id="KW-0804">Transcription</keyword>
<evidence type="ECO:0000256" key="5">
    <source>
        <dbReference type="PROSITE-ProRule" id="PRU00169"/>
    </source>
</evidence>
<dbReference type="InterPro" id="IPR016032">
    <property type="entry name" value="Sig_transdc_resp-reg_C-effctor"/>
</dbReference>
<keyword evidence="3" id="KW-0238">DNA-binding</keyword>